<proteinExistence type="predicted"/>
<evidence type="ECO:0000313" key="2">
    <source>
        <dbReference type="Proteomes" id="UP001374599"/>
    </source>
</evidence>
<reference evidence="1" key="1">
    <citation type="submission" date="2023-09" db="EMBL/GenBank/DDBJ databases">
        <title>Vallitalea sediminicola and Vallitalea maricola sp. nov., anaerobic bacteria isolated from marine sediment.</title>
        <authorList>
            <person name="Hirano S."/>
            <person name="Maeda A."/>
            <person name="Terahara T."/>
            <person name="Mori K."/>
            <person name="Hamada M."/>
            <person name="Matsumoto R."/>
            <person name="Kobayashi T."/>
        </authorList>
    </citation>
    <scope>NUCLEOTIDE SEQUENCE</scope>
    <source>
        <strain evidence="1">AN17-2</strain>
    </source>
</reference>
<dbReference type="EMBL" id="BTPU01000039">
    <property type="protein sequence ID" value="GMQ63392.1"/>
    <property type="molecule type" value="Genomic_DNA"/>
</dbReference>
<protein>
    <submittedName>
        <fullName evidence="1">Xanthine dehydrogenase FAD-binding subunit XdhB</fullName>
    </submittedName>
</protein>
<keyword evidence="2" id="KW-1185">Reference proteome</keyword>
<accession>A0ACB5UKK4</accession>
<name>A0ACB5UKK4_9FIRM</name>
<dbReference type="Proteomes" id="UP001374599">
    <property type="component" value="Unassembled WGS sequence"/>
</dbReference>
<comment type="caution">
    <text evidence="1">The sequence shown here is derived from an EMBL/GenBank/DDBJ whole genome shotgun (WGS) entry which is preliminary data.</text>
</comment>
<gene>
    <name evidence="1" type="primary">xdhB</name>
    <name evidence="1" type="ORF">AN2V17_26250</name>
</gene>
<evidence type="ECO:0000313" key="1">
    <source>
        <dbReference type="EMBL" id="GMQ63392.1"/>
    </source>
</evidence>
<organism evidence="1 2">
    <name type="scientific">Vallitalea maricola</name>
    <dbReference type="NCBI Taxonomy" id="3074433"/>
    <lineage>
        <taxon>Bacteria</taxon>
        <taxon>Bacillati</taxon>
        <taxon>Bacillota</taxon>
        <taxon>Clostridia</taxon>
        <taxon>Lachnospirales</taxon>
        <taxon>Vallitaleaceae</taxon>
        <taxon>Vallitalea</taxon>
    </lineage>
</organism>
<sequence>MYDIENIYQATSVMDAIEHLLAKPDALIIAGGSDILIKIHNGKLSGCSLVSIYGLDELRGISVDEDGRIKIGPLTSFSHITNDEIIKKHIPVLGEAVDQVGGPQIRNIGTIGGNISNGVTSADSASTLFALNAQLEITGIDGKRIIHISDYYIGPGKVVLKQGEILTAIYITKENYQGFTGCYIKYAMRNAMDIATLGCSVTCKLSQDKTKIEDVHLAYGVAGPVPMRCPETEKSIIDMEISDEMFEKFGAMAMEEVNPRDSWRASKTLRLQLAKELSKRALKQAIIKSGGVL</sequence>